<keyword evidence="2" id="KW-1185">Reference proteome</keyword>
<name>A0ACC2Q4W4_9NEOP</name>
<evidence type="ECO:0000313" key="1">
    <source>
        <dbReference type="EMBL" id="KAJ8708108.1"/>
    </source>
</evidence>
<reference evidence="1" key="1">
    <citation type="submission" date="2023-03" db="EMBL/GenBank/DDBJ databases">
        <title>Chromosome-level genomes of two armyworms, Mythimna separata and Mythimna loreyi, provide insights into the biosynthesis and reception of sex pheromones.</title>
        <authorList>
            <person name="Zhao H."/>
        </authorList>
    </citation>
    <scope>NUCLEOTIDE SEQUENCE</scope>
    <source>
        <strain evidence="1">BeijingLab</strain>
    </source>
</reference>
<organism evidence="1 2">
    <name type="scientific">Mythimna loreyi</name>
    <dbReference type="NCBI Taxonomy" id="667449"/>
    <lineage>
        <taxon>Eukaryota</taxon>
        <taxon>Metazoa</taxon>
        <taxon>Ecdysozoa</taxon>
        <taxon>Arthropoda</taxon>
        <taxon>Hexapoda</taxon>
        <taxon>Insecta</taxon>
        <taxon>Pterygota</taxon>
        <taxon>Neoptera</taxon>
        <taxon>Endopterygota</taxon>
        <taxon>Lepidoptera</taxon>
        <taxon>Glossata</taxon>
        <taxon>Ditrysia</taxon>
        <taxon>Noctuoidea</taxon>
        <taxon>Noctuidae</taxon>
        <taxon>Noctuinae</taxon>
        <taxon>Hadenini</taxon>
        <taxon>Mythimna</taxon>
    </lineage>
</organism>
<sequence length="313" mass="36921">MSENEEEEEIKIEYFETFDTDPLRENSEKPTCVTNDSVTSDFRNENINQPDSSVAETNLENLELGVNDENLYPLEPENEETWYKSVNSLGKYLCKFCENSYSTIQTIRHHVRNKHIEDYIHMKSTAKNKLRRSKLKCHICKKRFKNTRIMKEHLQSHGINDIQKSCLICHATFDNETELSTHMTNKHELVKRKLHYCLTCGYSTAKLSHYKQHEKTHTQNSQIKCSFCEYTTYHPPNMKIHVRTHTDDKPYTCTFSGCQYRCAAKSSLTSHMLKHEKDKNMIFCDKCSYSTVYKQSLKKHMDSHSRNSVRTRF</sequence>
<evidence type="ECO:0000313" key="2">
    <source>
        <dbReference type="Proteomes" id="UP001231649"/>
    </source>
</evidence>
<comment type="caution">
    <text evidence="1">The sequence shown here is derived from an EMBL/GenBank/DDBJ whole genome shotgun (WGS) entry which is preliminary data.</text>
</comment>
<accession>A0ACC2Q4W4</accession>
<gene>
    <name evidence="1" type="ORF">PYW08_010474</name>
</gene>
<proteinExistence type="predicted"/>
<dbReference type="EMBL" id="CM056802">
    <property type="protein sequence ID" value="KAJ8708108.1"/>
    <property type="molecule type" value="Genomic_DNA"/>
</dbReference>
<protein>
    <submittedName>
        <fullName evidence="1">Uncharacterized protein</fullName>
    </submittedName>
</protein>
<dbReference type="Proteomes" id="UP001231649">
    <property type="component" value="Chromosome 26"/>
</dbReference>